<feature type="compositionally biased region" description="Polar residues" evidence="1">
    <location>
        <begin position="14"/>
        <end position="24"/>
    </location>
</feature>
<sequence>MPTYDTKEKRKYSKNPSRNTSPNNQLIAQSLEPTSQQETATPFLINEFKQGDILYGLNTPRDSALSKLDKMGFKRKGPAPDYSKTLFSKFGQLLGKKKKIKTNILIQNDITNAVWNPSKPTEYADDKSIKKELHDYNRAMGFREFLSAHPKYNVKNDEALITALMSNPSQSAAVPLWKKTSKAGLEYQLMHRKSPVHFLADIIGDDIDTVISKKDHGASITSSELRWLYRHKDIEEVKQNLKFWRDGKAVPHSEVFADEKWNSYHPKNRYPKIANQ</sequence>
<proteinExistence type="predicted"/>
<feature type="region of interest" description="Disordered" evidence="1">
    <location>
        <begin position="1"/>
        <end position="24"/>
    </location>
</feature>
<evidence type="ECO:0000313" key="2">
    <source>
        <dbReference type="EMBL" id="PHM49304.1"/>
    </source>
</evidence>
<dbReference type="OrthoDB" id="8451383at2"/>
<dbReference type="EMBL" id="NITZ01000006">
    <property type="protein sequence ID" value="PHM49304.1"/>
    <property type="molecule type" value="Genomic_DNA"/>
</dbReference>
<evidence type="ECO:0000256" key="1">
    <source>
        <dbReference type="SAM" id="MobiDB-lite"/>
    </source>
</evidence>
<evidence type="ECO:0000313" key="3">
    <source>
        <dbReference type="Proteomes" id="UP000221980"/>
    </source>
</evidence>
<dbReference type="Proteomes" id="UP000221980">
    <property type="component" value="Unassembled WGS sequence"/>
</dbReference>
<dbReference type="AlphaFoldDB" id="A0A2D0JSM9"/>
<comment type="caution">
    <text evidence="2">The sequence shown here is derived from an EMBL/GenBank/DDBJ whole genome shotgun (WGS) entry which is preliminary data.</text>
</comment>
<dbReference type="RefSeq" id="WP_099113928.1">
    <property type="nucleotide sequence ID" value="NZ_CAWNQI010000095.1"/>
</dbReference>
<gene>
    <name evidence="2" type="ORF">Xmir_01660</name>
</gene>
<name>A0A2D0JSM9_9GAMM</name>
<organism evidence="2 3">
    <name type="scientific">Xenorhabdus miraniensis</name>
    <dbReference type="NCBI Taxonomy" id="351674"/>
    <lineage>
        <taxon>Bacteria</taxon>
        <taxon>Pseudomonadati</taxon>
        <taxon>Pseudomonadota</taxon>
        <taxon>Gammaproteobacteria</taxon>
        <taxon>Enterobacterales</taxon>
        <taxon>Morganellaceae</taxon>
        <taxon>Xenorhabdus</taxon>
    </lineage>
</organism>
<accession>A0A2D0JSM9</accession>
<reference evidence="2 3" key="1">
    <citation type="journal article" date="2017" name="Nat. Microbiol.">
        <title>Natural product diversity associated with the nematode symbionts Photorhabdus and Xenorhabdus.</title>
        <authorList>
            <person name="Tobias N.J."/>
            <person name="Wolff H."/>
            <person name="Djahanschiri B."/>
            <person name="Grundmann F."/>
            <person name="Kronenwerth M."/>
            <person name="Shi Y.M."/>
            <person name="Simonyi S."/>
            <person name="Grun P."/>
            <person name="Shapiro-Ilan D."/>
            <person name="Pidot S.J."/>
            <person name="Stinear T.P."/>
            <person name="Ebersberger I."/>
            <person name="Bode H.B."/>
        </authorList>
    </citation>
    <scope>NUCLEOTIDE SEQUENCE [LARGE SCALE GENOMIC DNA]</scope>
    <source>
        <strain evidence="2 3">DSM 17902</strain>
    </source>
</reference>
<protein>
    <submittedName>
        <fullName evidence="2">T3SS effector EspK</fullName>
    </submittedName>
</protein>
<keyword evidence="3" id="KW-1185">Reference proteome</keyword>